<evidence type="ECO:0000256" key="6">
    <source>
        <dbReference type="ARBA" id="ARBA00022827"/>
    </source>
</evidence>
<dbReference type="InterPro" id="IPR029041">
    <property type="entry name" value="FAD-linked_oxidoreductase-like"/>
</dbReference>
<dbReference type="EMBL" id="CP066681">
    <property type="protein sequence ID" value="QQG36537.1"/>
    <property type="molecule type" value="Genomic_DNA"/>
</dbReference>
<dbReference type="AlphaFoldDB" id="A0A7T5R2Z6"/>
<evidence type="ECO:0000256" key="9">
    <source>
        <dbReference type="ARBA" id="ARBA00023167"/>
    </source>
</evidence>
<dbReference type="GO" id="GO:0005829">
    <property type="term" value="C:cytosol"/>
    <property type="evidence" value="ECO:0007669"/>
    <property type="project" value="InterPro"/>
</dbReference>
<accession>A0A7T5R2Z6</accession>
<protein>
    <recommendedName>
        <fullName evidence="12">Methylenetetrahydrofolate reductase</fullName>
        <ecNumber evidence="12">1.5.1.54</ecNumber>
    </recommendedName>
</protein>
<keyword evidence="6 12" id="KW-0274">FAD</keyword>
<evidence type="ECO:0000256" key="3">
    <source>
        <dbReference type="ARBA" id="ARBA00006743"/>
    </source>
</evidence>
<evidence type="ECO:0000256" key="5">
    <source>
        <dbReference type="ARBA" id="ARBA00022630"/>
    </source>
</evidence>
<evidence type="ECO:0000256" key="8">
    <source>
        <dbReference type="ARBA" id="ARBA00023027"/>
    </source>
</evidence>
<comment type="pathway">
    <text evidence="10">Amino-acid biosynthesis; L-methionine biosynthesis via de novo pathway.</text>
</comment>
<dbReference type="NCBIfam" id="TIGR00676">
    <property type="entry name" value="fadh2"/>
    <property type="match status" value="1"/>
</dbReference>
<name>A0A7T5R2Z6_9BACT</name>
<proteinExistence type="inferred from homology"/>
<evidence type="ECO:0000256" key="10">
    <source>
        <dbReference type="ARBA" id="ARBA00034478"/>
    </source>
</evidence>
<dbReference type="GO" id="GO:0035999">
    <property type="term" value="P:tetrahydrofolate interconversion"/>
    <property type="evidence" value="ECO:0007669"/>
    <property type="project" value="UniProtKB-UniPathway"/>
</dbReference>
<comment type="similarity">
    <text evidence="3 12">Belongs to the methylenetetrahydrofolate reductase family.</text>
</comment>
<keyword evidence="8" id="KW-0520">NAD</keyword>
<dbReference type="Proteomes" id="UP000595362">
    <property type="component" value="Chromosome"/>
</dbReference>
<dbReference type="PANTHER" id="PTHR45754">
    <property type="entry name" value="METHYLENETETRAHYDROFOLATE REDUCTASE"/>
    <property type="match status" value="1"/>
</dbReference>
<dbReference type="SUPFAM" id="SSF51730">
    <property type="entry name" value="FAD-linked oxidoreductase"/>
    <property type="match status" value="1"/>
</dbReference>
<evidence type="ECO:0000256" key="12">
    <source>
        <dbReference type="RuleBase" id="RU003862"/>
    </source>
</evidence>
<comment type="cofactor">
    <cofactor evidence="1 12">
        <name>FAD</name>
        <dbReference type="ChEBI" id="CHEBI:57692"/>
    </cofactor>
</comment>
<evidence type="ECO:0000256" key="7">
    <source>
        <dbReference type="ARBA" id="ARBA00023002"/>
    </source>
</evidence>
<dbReference type="CDD" id="cd00537">
    <property type="entry name" value="MTHFR"/>
    <property type="match status" value="1"/>
</dbReference>
<reference evidence="13 14" key="1">
    <citation type="submission" date="2020-07" db="EMBL/GenBank/DDBJ databases">
        <title>Huge and variable diversity of episymbiotic CPR bacteria and DPANN archaea in groundwater ecosystems.</title>
        <authorList>
            <person name="He C.Y."/>
            <person name="Keren R."/>
            <person name="Whittaker M."/>
            <person name="Farag I.F."/>
            <person name="Doudna J."/>
            <person name="Cate J.H.D."/>
            <person name="Banfield J.F."/>
        </authorList>
    </citation>
    <scope>NUCLEOTIDE SEQUENCE [LARGE SCALE GENOMIC DNA]</scope>
    <source>
        <strain evidence="13">NC_groundwater_70_Ag_B-0.1um_54_66</strain>
    </source>
</reference>
<dbReference type="Pfam" id="PF02219">
    <property type="entry name" value="MTHFR"/>
    <property type="match status" value="1"/>
</dbReference>
<dbReference type="Gene3D" id="3.20.20.220">
    <property type="match status" value="1"/>
</dbReference>
<evidence type="ECO:0000256" key="4">
    <source>
        <dbReference type="ARBA" id="ARBA00022605"/>
    </source>
</evidence>
<evidence type="ECO:0000313" key="13">
    <source>
        <dbReference type="EMBL" id="QQG36537.1"/>
    </source>
</evidence>
<dbReference type="GO" id="GO:0009086">
    <property type="term" value="P:methionine biosynthetic process"/>
    <property type="evidence" value="ECO:0007669"/>
    <property type="project" value="UniProtKB-KW"/>
</dbReference>
<keyword evidence="7 12" id="KW-0560">Oxidoreductase</keyword>
<comment type="pathway">
    <text evidence="2 12">One-carbon metabolism; tetrahydrofolate interconversion.</text>
</comment>
<dbReference type="UniPathway" id="UPA00193"/>
<dbReference type="GO" id="GO:0106312">
    <property type="term" value="F:methylenetetrahydrofolate reductase (NADH) activity"/>
    <property type="evidence" value="ECO:0007669"/>
    <property type="project" value="UniProtKB-EC"/>
</dbReference>
<evidence type="ECO:0000256" key="11">
    <source>
        <dbReference type="ARBA" id="ARBA00048628"/>
    </source>
</evidence>
<sequence>MNRKVSVSFEFFPPKSAEGEEMLWQRIDRLATLKPEFITITYGAGGSTRNWTVGTAGKAQMRTGIPTGAHMTCINATKDDVKEMAEALWQNNIRHIVALRGDIPKVDAPLDYNDFNYYHYANELIEGLRALHPFEISVGAYPEKHPEAPDLATDIRNLKRKCDTGVARAITQFFFENDAFYRFLDLTEKAGITTPIVPGVIPVLDYDRMIRFAGNCQAHIPDSLKARLEPLKNQPEAFAAAATELLCAQCEDLVRRGGIEHLHFYTLNHDDLPYSACQRLGLVP</sequence>
<gene>
    <name evidence="13" type="primary">metF</name>
    <name evidence="13" type="ORF">HYS17_01735</name>
</gene>
<dbReference type="GO" id="GO:0071949">
    <property type="term" value="F:FAD binding"/>
    <property type="evidence" value="ECO:0007669"/>
    <property type="project" value="TreeGrafter"/>
</dbReference>
<organism evidence="13 14">
    <name type="scientific">Micavibrio aeruginosavorus</name>
    <dbReference type="NCBI Taxonomy" id="349221"/>
    <lineage>
        <taxon>Bacteria</taxon>
        <taxon>Pseudomonadati</taxon>
        <taxon>Bdellovibrionota</taxon>
        <taxon>Bdellovibrionia</taxon>
        <taxon>Bdellovibrionales</taxon>
        <taxon>Pseudobdellovibrionaceae</taxon>
        <taxon>Micavibrio</taxon>
    </lineage>
</organism>
<evidence type="ECO:0000313" key="14">
    <source>
        <dbReference type="Proteomes" id="UP000595362"/>
    </source>
</evidence>
<dbReference type="EC" id="1.5.1.54" evidence="12"/>
<evidence type="ECO:0000256" key="1">
    <source>
        <dbReference type="ARBA" id="ARBA00001974"/>
    </source>
</evidence>
<keyword evidence="4" id="KW-0028">Amino-acid biosynthesis</keyword>
<dbReference type="PANTHER" id="PTHR45754:SF3">
    <property type="entry name" value="METHYLENETETRAHYDROFOLATE REDUCTASE (NADPH)"/>
    <property type="match status" value="1"/>
</dbReference>
<dbReference type="InterPro" id="IPR003171">
    <property type="entry name" value="Mehydrof_redctse-like"/>
</dbReference>
<keyword evidence="9" id="KW-0486">Methionine biosynthesis</keyword>
<dbReference type="InterPro" id="IPR004620">
    <property type="entry name" value="MTHF_reductase_bac"/>
</dbReference>
<evidence type="ECO:0000256" key="2">
    <source>
        <dbReference type="ARBA" id="ARBA00004777"/>
    </source>
</evidence>
<keyword evidence="5 12" id="KW-0285">Flavoprotein</keyword>
<comment type="catalytic activity">
    <reaction evidence="11">
        <text>(6S)-5-methyl-5,6,7,8-tetrahydrofolate + NAD(+) = (6R)-5,10-methylene-5,6,7,8-tetrahydrofolate + NADH + H(+)</text>
        <dbReference type="Rhea" id="RHEA:19821"/>
        <dbReference type="ChEBI" id="CHEBI:15378"/>
        <dbReference type="ChEBI" id="CHEBI:15636"/>
        <dbReference type="ChEBI" id="CHEBI:18608"/>
        <dbReference type="ChEBI" id="CHEBI:57540"/>
        <dbReference type="ChEBI" id="CHEBI:57945"/>
        <dbReference type="EC" id="1.5.1.54"/>
    </reaction>
    <physiologicalReaction direction="right-to-left" evidence="11">
        <dbReference type="Rhea" id="RHEA:19823"/>
    </physiologicalReaction>
</comment>